<accession>A0ABU5HDQ3</accession>
<comment type="caution">
    <text evidence="3">The sequence shown here is derived from an EMBL/GenBank/DDBJ whole genome shotgun (WGS) entry which is preliminary data.</text>
</comment>
<dbReference type="Pfam" id="PF17761">
    <property type="entry name" value="DUF1016_N"/>
    <property type="match status" value="1"/>
</dbReference>
<evidence type="ECO:0000259" key="1">
    <source>
        <dbReference type="Pfam" id="PF06250"/>
    </source>
</evidence>
<dbReference type="InterPro" id="IPR041527">
    <property type="entry name" value="YhcG_N"/>
</dbReference>
<dbReference type="RefSeq" id="WP_321549668.1">
    <property type="nucleotide sequence ID" value="NZ_JAXIVS010000013.1"/>
</dbReference>
<evidence type="ECO:0000313" key="4">
    <source>
        <dbReference type="Proteomes" id="UP001291309"/>
    </source>
</evidence>
<gene>
    <name evidence="3" type="ORF">SYV04_31480</name>
</gene>
<evidence type="ECO:0000313" key="3">
    <source>
        <dbReference type="EMBL" id="MDY7230952.1"/>
    </source>
</evidence>
<protein>
    <submittedName>
        <fullName evidence="3">PDDEXK nuclease domain-containing protein</fullName>
    </submittedName>
</protein>
<proteinExistence type="predicted"/>
<reference evidence="3 4" key="1">
    <citation type="submission" date="2023-12" db="EMBL/GenBank/DDBJ databases">
        <title>the genome sequence of Hyalangium sp. s54d21.</title>
        <authorList>
            <person name="Zhang X."/>
        </authorList>
    </citation>
    <scope>NUCLEOTIDE SEQUENCE [LARGE SCALE GENOMIC DNA]</scope>
    <source>
        <strain evidence="4">s54d21</strain>
    </source>
</reference>
<feature type="domain" description="YhcG N-terminal" evidence="2">
    <location>
        <begin position="30"/>
        <end position="192"/>
    </location>
</feature>
<dbReference type="Proteomes" id="UP001291309">
    <property type="component" value="Unassembled WGS sequence"/>
</dbReference>
<organism evidence="3 4">
    <name type="scientific">Hyalangium rubrum</name>
    <dbReference type="NCBI Taxonomy" id="3103134"/>
    <lineage>
        <taxon>Bacteria</taxon>
        <taxon>Pseudomonadati</taxon>
        <taxon>Myxococcota</taxon>
        <taxon>Myxococcia</taxon>
        <taxon>Myxococcales</taxon>
        <taxon>Cystobacterineae</taxon>
        <taxon>Archangiaceae</taxon>
        <taxon>Hyalangium</taxon>
    </lineage>
</organism>
<name>A0ABU5HDQ3_9BACT</name>
<dbReference type="InterPro" id="IPR053148">
    <property type="entry name" value="PD-DEXK-like_domain"/>
</dbReference>
<keyword evidence="4" id="KW-1185">Reference proteome</keyword>
<dbReference type="PANTHER" id="PTHR30547:SF5">
    <property type="entry name" value="NUCLEASE YHCG-RELATED"/>
    <property type="match status" value="1"/>
</dbReference>
<dbReference type="InterPro" id="IPR009362">
    <property type="entry name" value="YhcG_C"/>
</dbReference>
<evidence type="ECO:0000259" key="2">
    <source>
        <dbReference type="Pfam" id="PF17761"/>
    </source>
</evidence>
<dbReference type="EMBL" id="JAXIVS010000013">
    <property type="protein sequence ID" value="MDY7230952.1"/>
    <property type="molecule type" value="Genomic_DNA"/>
</dbReference>
<dbReference type="PANTHER" id="PTHR30547">
    <property type="entry name" value="UNCHARACTERIZED PROTEIN YHCG-RELATED"/>
    <property type="match status" value="1"/>
</dbReference>
<dbReference type="InterPro" id="IPR011856">
    <property type="entry name" value="tRNA_endonuc-like_dom_sf"/>
</dbReference>
<feature type="domain" description="YhcG PDDEXK nuclease" evidence="1">
    <location>
        <begin position="217"/>
        <end position="371"/>
    </location>
</feature>
<dbReference type="Pfam" id="PF06250">
    <property type="entry name" value="YhcG_C"/>
    <property type="match status" value="1"/>
</dbReference>
<sequence>MTPPSKRPRGSSKKRLPRKLAGPKGLFDRIVSILEEARGQVVRAVNTQTVTAYWLIGKEIVEALQGGDRRAEYGARVLEGLSRQLTERYGKGFSLPNLKNFRQFYLAYSARRPLIGYPSGSESPGTEKSYPPGSQLEATTDGFHAALSWSHYRALMRVEKPEARGFYEQEAVACGWSKAQLERQIETLHYERLLMSRDKKKMLKQERQPQGGLHPMDALKDPYVLEFLDLPDAPALHESKLEATIIANLQSFLLELGKGFSFVARQKRMRLEDEDFYVDLVFYNYLLKCFVLIDLKVGKLTHQDIGQMDSYVRMFEAHEKLPGDNPTIGLILCSKKNEAVARYSVLHESRQLFAARYLTYLPTEEELQRELERERRLIEARGLDDEAPEPAP</sequence>
<dbReference type="Gene3D" id="3.40.1350.10">
    <property type="match status" value="1"/>
</dbReference>